<reference evidence="1 2" key="1">
    <citation type="journal article" date="2003" name="Proc. Natl. Acad. Sci. U.S.A.">
        <title>Complete genome sequence of the marine planctomycete Pirellula sp. strain 1.</title>
        <authorList>
            <person name="Gloeckner F.O."/>
            <person name="Kube M."/>
            <person name="Bauer M."/>
            <person name="Teeling H."/>
            <person name="Lombardot T."/>
            <person name="Ludwig W."/>
            <person name="Gade D."/>
            <person name="Beck A."/>
            <person name="Borzym K."/>
            <person name="Heitmann K."/>
            <person name="Rabus R."/>
            <person name="Schlesner H."/>
            <person name="Amann R."/>
            <person name="Reinhardt R."/>
        </authorList>
    </citation>
    <scope>NUCLEOTIDE SEQUENCE [LARGE SCALE GENOMIC DNA]</scope>
    <source>
        <strain evidence="2">DSM 10527 / NCIMB 13988 / SH1</strain>
    </source>
</reference>
<name>Q7UJ60_RHOBA</name>
<evidence type="ECO:0000313" key="2">
    <source>
        <dbReference type="Proteomes" id="UP000001025"/>
    </source>
</evidence>
<accession>Q7UJ60</accession>
<dbReference type="KEGG" id="rba:RB12110"/>
<dbReference type="PATRIC" id="fig|243090.15.peg.5851"/>
<dbReference type="HOGENOM" id="CLU_3011310_0_0_0"/>
<keyword evidence="2" id="KW-1185">Reference proteome</keyword>
<gene>
    <name evidence="1" type="ordered locus">RB12110</name>
</gene>
<dbReference type="Proteomes" id="UP000001025">
    <property type="component" value="Chromosome"/>
</dbReference>
<sequence>MGSSCPRLSSLRDLLTIEIQPNLGLKPKAARFRRSATDCVRAGVTCTASPDNFRGP</sequence>
<dbReference type="EMBL" id="BX294154">
    <property type="protein sequence ID" value="CAD77398.1"/>
    <property type="molecule type" value="Genomic_DNA"/>
</dbReference>
<evidence type="ECO:0000313" key="1">
    <source>
        <dbReference type="EMBL" id="CAD77398.1"/>
    </source>
</evidence>
<dbReference type="EnsemblBacteria" id="CAD77398">
    <property type="protein sequence ID" value="CAD77398"/>
    <property type="gene ID" value="RB12110"/>
</dbReference>
<organism evidence="1 2">
    <name type="scientific">Rhodopirellula baltica (strain DSM 10527 / NCIMB 13988 / SH1)</name>
    <dbReference type="NCBI Taxonomy" id="243090"/>
    <lineage>
        <taxon>Bacteria</taxon>
        <taxon>Pseudomonadati</taxon>
        <taxon>Planctomycetota</taxon>
        <taxon>Planctomycetia</taxon>
        <taxon>Pirellulales</taxon>
        <taxon>Pirellulaceae</taxon>
        <taxon>Rhodopirellula</taxon>
    </lineage>
</organism>
<proteinExistence type="predicted"/>
<dbReference type="STRING" id="243090.RB12110"/>
<protein>
    <submittedName>
        <fullName evidence="1">Uncharacterized protein</fullName>
    </submittedName>
</protein>
<dbReference type="AlphaFoldDB" id="Q7UJ60"/>
<dbReference type="InParanoid" id="Q7UJ60"/>